<dbReference type="Proteomes" id="UP000316626">
    <property type="component" value="Unassembled WGS sequence"/>
</dbReference>
<gene>
    <name evidence="1" type="ORF">FG384_18460</name>
</gene>
<dbReference type="OrthoDB" id="1653343at2"/>
<evidence type="ECO:0000313" key="2">
    <source>
        <dbReference type="Proteomes" id="UP000316626"/>
    </source>
</evidence>
<dbReference type="EMBL" id="VDGI01000031">
    <property type="protein sequence ID" value="TQR16596.1"/>
    <property type="molecule type" value="Genomic_DNA"/>
</dbReference>
<keyword evidence="2" id="KW-1185">Reference proteome</keyword>
<reference evidence="1 2" key="1">
    <citation type="submission" date="2019-06" db="EMBL/GenBank/DDBJ databases">
        <title>Psychrobacillus vulpis sp. nov., a new species isolated from feces of a red fox that inhabits in The Tablas de Daimiel Natural Park, Albacete, Spain.</title>
        <authorList>
            <person name="Rodriguez M."/>
            <person name="Reina J.C."/>
            <person name="Bejar V."/>
            <person name="Llamas I."/>
        </authorList>
    </citation>
    <scope>NUCLEOTIDE SEQUENCE [LARGE SCALE GENOMIC DNA]</scope>
    <source>
        <strain evidence="1 2">Z8</strain>
    </source>
</reference>
<accession>A0A544TGQ0</accession>
<dbReference type="SUPFAM" id="SSF69318">
    <property type="entry name" value="Integrin alpha N-terminal domain"/>
    <property type="match status" value="1"/>
</dbReference>
<dbReference type="InterPro" id="IPR028994">
    <property type="entry name" value="Integrin_alpha_N"/>
</dbReference>
<comment type="caution">
    <text evidence="1">The sequence shown here is derived from an EMBL/GenBank/DDBJ whole genome shotgun (WGS) entry which is preliminary data.</text>
</comment>
<proteinExistence type="predicted"/>
<name>A0A544TGQ0_9BACI</name>
<evidence type="ECO:0000313" key="1">
    <source>
        <dbReference type="EMBL" id="TQR16596.1"/>
    </source>
</evidence>
<organism evidence="1 2">
    <name type="scientific">Psychrobacillus vulpis</name>
    <dbReference type="NCBI Taxonomy" id="2325572"/>
    <lineage>
        <taxon>Bacteria</taxon>
        <taxon>Bacillati</taxon>
        <taxon>Bacillota</taxon>
        <taxon>Bacilli</taxon>
        <taxon>Bacillales</taxon>
        <taxon>Bacillaceae</taxon>
        <taxon>Psychrobacillus</taxon>
    </lineage>
</organism>
<sequence>METYYEKLLQKNDFSYYWYYLSDAQKKAGDLEQSLASIDKALSFRSPYPSKEELLDKKQQLLNRLSDVRSDGQVIIDSERGDVTGDGFMDTVYLTGTKTEGSPFWQNITLNILDGKTNIYERISLKENAGYHPTIFLGDFTGNHVDDILVVIDTGGSGGTIYAYVFASLEGQMRQIFDADEFNERSKYEVNYQKNYKVTVISSDPKKKYTLDLMYKGEEYLSEIYNEDGTLKAPIEGWVDPISGLFPIDYARDGTYELVTFQRIAGRYHADALGYVHNILKWNGNEFVTDRQNVSIFGEDLD</sequence>
<protein>
    <submittedName>
        <fullName evidence="1">VCBS repeat-containing protein</fullName>
    </submittedName>
</protein>
<dbReference type="AlphaFoldDB" id="A0A544TGQ0"/>